<dbReference type="PANTHER" id="PTHR30055">
    <property type="entry name" value="HTH-TYPE TRANSCRIPTIONAL REGULATOR RUTR"/>
    <property type="match status" value="1"/>
</dbReference>
<dbReference type="InterPro" id="IPR036271">
    <property type="entry name" value="Tet_transcr_reg_TetR-rel_C_sf"/>
</dbReference>
<evidence type="ECO:0000259" key="3">
    <source>
        <dbReference type="PROSITE" id="PS50977"/>
    </source>
</evidence>
<evidence type="ECO:0000256" key="2">
    <source>
        <dbReference type="PROSITE-ProRule" id="PRU00335"/>
    </source>
</evidence>
<dbReference type="InterPro" id="IPR050109">
    <property type="entry name" value="HTH-type_TetR-like_transc_reg"/>
</dbReference>
<dbReference type="Gene3D" id="1.10.357.10">
    <property type="entry name" value="Tetracycline Repressor, domain 2"/>
    <property type="match status" value="1"/>
</dbReference>
<accession>A0A1G6WLY9</accession>
<gene>
    <name evidence="4" type="ORF">SAMN05216270_10678</name>
</gene>
<evidence type="ECO:0000256" key="1">
    <source>
        <dbReference type="ARBA" id="ARBA00023125"/>
    </source>
</evidence>
<dbReference type="Proteomes" id="UP000198949">
    <property type="component" value="Unassembled WGS sequence"/>
</dbReference>
<sequence length="176" mass="19386">MSSRDHILDGALALLKAGSTVSLESAAKRSGLTKPGVMYHFGTKEALMIALLDRVVDGWERDLAARLPGPVEEAAPAARLRAYLGWALECEVDQSDLVMFADPRLRDRLIARWVQRMRPWLEVPADLPATEQARLTAVRLIAEGTWFADALCALPPEGEARERLADLADRILEGSE</sequence>
<dbReference type="SUPFAM" id="SSF46689">
    <property type="entry name" value="Homeodomain-like"/>
    <property type="match status" value="1"/>
</dbReference>
<dbReference type="Pfam" id="PF00440">
    <property type="entry name" value="TetR_N"/>
    <property type="match status" value="1"/>
</dbReference>
<protein>
    <submittedName>
        <fullName evidence="4">Transcriptional regulator, TetR family</fullName>
    </submittedName>
</protein>
<dbReference type="STRING" id="58114.SAMN05216270_10678"/>
<dbReference type="SUPFAM" id="SSF48498">
    <property type="entry name" value="Tetracyclin repressor-like, C-terminal domain"/>
    <property type="match status" value="1"/>
</dbReference>
<dbReference type="OrthoDB" id="9806334at2"/>
<dbReference type="AlphaFoldDB" id="A0A1G6WLY9"/>
<evidence type="ECO:0000313" key="5">
    <source>
        <dbReference type="Proteomes" id="UP000198949"/>
    </source>
</evidence>
<dbReference type="GO" id="GO:0003700">
    <property type="term" value="F:DNA-binding transcription factor activity"/>
    <property type="evidence" value="ECO:0007669"/>
    <property type="project" value="TreeGrafter"/>
</dbReference>
<dbReference type="InterPro" id="IPR001647">
    <property type="entry name" value="HTH_TetR"/>
</dbReference>
<feature type="domain" description="HTH tetR-type" evidence="3">
    <location>
        <begin position="1"/>
        <end position="59"/>
    </location>
</feature>
<evidence type="ECO:0000313" key="4">
    <source>
        <dbReference type="EMBL" id="SDD66065.1"/>
    </source>
</evidence>
<dbReference type="RefSeq" id="WP_091034261.1">
    <property type="nucleotide sequence ID" value="NZ_FNAD01000006.1"/>
</dbReference>
<keyword evidence="1 2" id="KW-0238">DNA-binding</keyword>
<reference evidence="5" key="1">
    <citation type="submission" date="2016-10" db="EMBL/GenBank/DDBJ databases">
        <authorList>
            <person name="Varghese N."/>
            <person name="Submissions S."/>
        </authorList>
    </citation>
    <scope>NUCLEOTIDE SEQUENCE [LARGE SCALE GENOMIC DNA]</scope>
    <source>
        <strain evidence="5">CGMCC 4.3516</strain>
    </source>
</reference>
<organism evidence="4 5">
    <name type="scientific">Glycomyces harbinensis</name>
    <dbReference type="NCBI Taxonomy" id="58114"/>
    <lineage>
        <taxon>Bacteria</taxon>
        <taxon>Bacillati</taxon>
        <taxon>Actinomycetota</taxon>
        <taxon>Actinomycetes</taxon>
        <taxon>Glycomycetales</taxon>
        <taxon>Glycomycetaceae</taxon>
        <taxon>Glycomyces</taxon>
    </lineage>
</organism>
<dbReference type="InterPro" id="IPR041479">
    <property type="entry name" value="TetR_CgmR_C"/>
</dbReference>
<dbReference type="Pfam" id="PF17937">
    <property type="entry name" value="TetR_C_28"/>
    <property type="match status" value="1"/>
</dbReference>
<name>A0A1G6WLY9_9ACTN</name>
<proteinExistence type="predicted"/>
<feature type="DNA-binding region" description="H-T-H motif" evidence="2">
    <location>
        <begin position="22"/>
        <end position="41"/>
    </location>
</feature>
<dbReference type="PANTHER" id="PTHR30055:SF148">
    <property type="entry name" value="TETR-FAMILY TRANSCRIPTIONAL REGULATOR"/>
    <property type="match status" value="1"/>
</dbReference>
<dbReference type="PROSITE" id="PS50977">
    <property type="entry name" value="HTH_TETR_2"/>
    <property type="match status" value="1"/>
</dbReference>
<dbReference type="GO" id="GO:0000976">
    <property type="term" value="F:transcription cis-regulatory region binding"/>
    <property type="evidence" value="ECO:0007669"/>
    <property type="project" value="TreeGrafter"/>
</dbReference>
<keyword evidence="5" id="KW-1185">Reference proteome</keyword>
<dbReference type="InterPro" id="IPR009057">
    <property type="entry name" value="Homeodomain-like_sf"/>
</dbReference>
<dbReference type="EMBL" id="FNAD01000006">
    <property type="protein sequence ID" value="SDD66065.1"/>
    <property type="molecule type" value="Genomic_DNA"/>
</dbReference>